<organism evidence="4 5">
    <name type="scientific">Candidatus Gemmiger excrementigallinarum</name>
    <dbReference type="NCBI Taxonomy" id="2838609"/>
    <lineage>
        <taxon>Bacteria</taxon>
        <taxon>Bacillati</taxon>
        <taxon>Bacillota</taxon>
        <taxon>Clostridia</taxon>
        <taxon>Eubacteriales</taxon>
        <taxon>Gemmiger</taxon>
    </lineage>
</organism>
<dbReference type="InterPro" id="IPR001173">
    <property type="entry name" value="Glyco_trans_2-like"/>
</dbReference>
<reference evidence="4" key="2">
    <citation type="submission" date="2021-04" db="EMBL/GenBank/DDBJ databases">
        <authorList>
            <person name="Gilroy R."/>
        </authorList>
    </citation>
    <scope>NUCLEOTIDE SEQUENCE</scope>
    <source>
        <strain evidence="4">ChiSxjej1B13-11774</strain>
    </source>
</reference>
<evidence type="ECO:0000256" key="1">
    <source>
        <dbReference type="ARBA" id="ARBA00022676"/>
    </source>
</evidence>
<evidence type="ECO:0000313" key="4">
    <source>
        <dbReference type="EMBL" id="HIZ41238.1"/>
    </source>
</evidence>
<keyword evidence="2" id="KW-0808">Transferase</keyword>
<dbReference type="Gene3D" id="3.90.550.10">
    <property type="entry name" value="Spore Coat Polysaccharide Biosynthesis Protein SpsA, Chain A"/>
    <property type="match status" value="1"/>
</dbReference>
<evidence type="ECO:0000259" key="3">
    <source>
        <dbReference type="Pfam" id="PF00535"/>
    </source>
</evidence>
<feature type="domain" description="Glycosyltransferase 2-like" evidence="3">
    <location>
        <begin position="7"/>
        <end position="166"/>
    </location>
</feature>
<sequence length="353" mass="39367">MSQAAICVVVPVYRAEATLDRCVQSILSQTVDGGVCCVLVDDGSPDACGAMCDAWAARDNRVQVIHQDDCGVSSARNAGMAMADSEYLVFLDSDDALRPGALQAALDAQRGAPKDFVLWHYTTRADDPTPVTSTTTPRQRNGLAALWLDCLLAMPWNKLYRTELAQRIKFNTQYTLGEDLQFVLDYIALLAAETPDFAYQVVQSPLTFYDCSRTGTLSTKYHANYCEIWPQHFAKLNAACLATQCPASDLRQLHRAELTVFAEGVADIMRRDPAPLSGIRRDKAAAALRTPWLRNLLDAMREECCYSAYYLPCRWRSTRLVYTLAEAKRTGSPLYGKLDWTGYYLLGGRLRRD</sequence>
<evidence type="ECO:0000313" key="5">
    <source>
        <dbReference type="Proteomes" id="UP000824048"/>
    </source>
</evidence>
<evidence type="ECO:0000256" key="2">
    <source>
        <dbReference type="ARBA" id="ARBA00022679"/>
    </source>
</evidence>
<accession>A0A9D2EPG0</accession>
<dbReference type="EMBL" id="DXBP01000006">
    <property type="protein sequence ID" value="HIZ41238.1"/>
    <property type="molecule type" value="Genomic_DNA"/>
</dbReference>
<dbReference type="PANTHER" id="PTHR22916:SF51">
    <property type="entry name" value="GLYCOSYLTRANSFERASE EPSH-RELATED"/>
    <property type="match status" value="1"/>
</dbReference>
<dbReference type="Pfam" id="PF00535">
    <property type="entry name" value="Glycos_transf_2"/>
    <property type="match status" value="1"/>
</dbReference>
<dbReference type="AlphaFoldDB" id="A0A9D2EPG0"/>
<dbReference type="GO" id="GO:0016757">
    <property type="term" value="F:glycosyltransferase activity"/>
    <property type="evidence" value="ECO:0007669"/>
    <property type="project" value="UniProtKB-KW"/>
</dbReference>
<dbReference type="PANTHER" id="PTHR22916">
    <property type="entry name" value="GLYCOSYLTRANSFERASE"/>
    <property type="match status" value="1"/>
</dbReference>
<gene>
    <name evidence="4" type="ORF">H9811_01610</name>
</gene>
<dbReference type="Proteomes" id="UP000824048">
    <property type="component" value="Unassembled WGS sequence"/>
</dbReference>
<dbReference type="SUPFAM" id="SSF53448">
    <property type="entry name" value="Nucleotide-diphospho-sugar transferases"/>
    <property type="match status" value="1"/>
</dbReference>
<reference evidence="4" key="1">
    <citation type="journal article" date="2021" name="PeerJ">
        <title>Extensive microbial diversity within the chicken gut microbiome revealed by metagenomics and culture.</title>
        <authorList>
            <person name="Gilroy R."/>
            <person name="Ravi A."/>
            <person name="Getino M."/>
            <person name="Pursley I."/>
            <person name="Horton D.L."/>
            <person name="Alikhan N.F."/>
            <person name="Baker D."/>
            <person name="Gharbi K."/>
            <person name="Hall N."/>
            <person name="Watson M."/>
            <person name="Adriaenssens E.M."/>
            <person name="Foster-Nyarko E."/>
            <person name="Jarju S."/>
            <person name="Secka A."/>
            <person name="Antonio M."/>
            <person name="Oren A."/>
            <person name="Chaudhuri R.R."/>
            <person name="La Ragione R."/>
            <person name="Hildebrand F."/>
            <person name="Pallen M.J."/>
        </authorList>
    </citation>
    <scope>NUCLEOTIDE SEQUENCE</scope>
    <source>
        <strain evidence="4">ChiSxjej1B13-11774</strain>
    </source>
</reference>
<protein>
    <submittedName>
        <fullName evidence="4">Glycosyltransferase</fullName>
    </submittedName>
</protein>
<comment type="caution">
    <text evidence="4">The sequence shown here is derived from an EMBL/GenBank/DDBJ whole genome shotgun (WGS) entry which is preliminary data.</text>
</comment>
<dbReference type="CDD" id="cd00761">
    <property type="entry name" value="Glyco_tranf_GTA_type"/>
    <property type="match status" value="1"/>
</dbReference>
<name>A0A9D2EPG0_9FIRM</name>
<keyword evidence="1" id="KW-0328">Glycosyltransferase</keyword>
<dbReference type="InterPro" id="IPR029044">
    <property type="entry name" value="Nucleotide-diphossugar_trans"/>
</dbReference>
<proteinExistence type="predicted"/>